<feature type="transmembrane region" description="Helical" evidence="1">
    <location>
        <begin position="310"/>
        <end position="333"/>
    </location>
</feature>
<evidence type="ECO:0000313" key="3">
    <source>
        <dbReference type="Proteomes" id="UP000320888"/>
    </source>
</evidence>
<comment type="caution">
    <text evidence="2">The sequence shown here is derived from an EMBL/GenBank/DDBJ whole genome shotgun (WGS) entry which is preliminary data.</text>
</comment>
<keyword evidence="1" id="KW-0472">Membrane</keyword>
<sequence>MSTATEPRATGAARRTAGTGRRGGLLWVVWRQNRGMALGLLALLVAGGIGMAVQRGAMAGYLAEHDIAGCALISTDPRCEGVREAVETFRSTYGNGFRLAQMLLVMLPALTGLFIGAPLLSRELENGTHKLMLTQSVGPLRWLTAKLALPAVVVAVTAAGLAAGYLWMWRSGGQETLGAYWYSDSGFLALGPVPVAQSLLALAIGTLTGFLLRRTVASMVVTLGVTGVLTFAFIQVRQYLLPPVTTDFPHGGTVPDNAWVLWEGSLTTGGDHLPRGTCSAGPGMQECLVAHHVDGGSYVVQHPAAHHWPLAWVEAGIALALAAVVTAVLYRAVRRQFA</sequence>
<dbReference type="AlphaFoldDB" id="A0A553ZES3"/>
<gene>
    <name evidence="2" type="ORF">FNZ23_14600</name>
</gene>
<dbReference type="EMBL" id="VKLS01000155">
    <property type="protein sequence ID" value="TSB39925.1"/>
    <property type="molecule type" value="Genomic_DNA"/>
</dbReference>
<feature type="transmembrane region" description="Helical" evidence="1">
    <location>
        <begin position="142"/>
        <end position="167"/>
    </location>
</feature>
<keyword evidence="3" id="KW-1185">Reference proteome</keyword>
<reference evidence="2 3" key="1">
    <citation type="submission" date="2019-07" db="EMBL/GenBank/DDBJ databases">
        <title>Draft genome for Streptomyces benahoarensis MZ03-48.</title>
        <authorList>
            <person name="Gonzalez-Pimentel J.L."/>
        </authorList>
    </citation>
    <scope>NUCLEOTIDE SEQUENCE [LARGE SCALE GENOMIC DNA]</scope>
    <source>
        <strain evidence="2 3">MZ03-48</strain>
    </source>
</reference>
<evidence type="ECO:0000256" key="1">
    <source>
        <dbReference type="SAM" id="Phobius"/>
    </source>
</evidence>
<dbReference type="Proteomes" id="UP000320888">
    <property type="component" value="Unassembled WGS sequence"/>
</dbReference>
<feature type="transmembrane region" description="Helical" evidence="1">
    <location>
        <begin position="35"/>
        <end position="53"/>
    </location>
</feature>
<name>A0A553ZES3_9ACTN</name>
<keyword evidence="1" id="KW-0812">Transmembrane</keyword>
<feature type="transmembrane region" description="Helical" evidence="1">
    <location>
        <begin position="219"/>
        <end position="240"/>
    </location>
</feature>
<protein>
    <submittedName>
        <fullName evidence="2">ABC transporter permease</fullName>
    </submittedName>
</protein>
<dbReference type="RefSeq" id="WP_143942734.1">
    <property type="nucleotide sequence ID" value="NZ_VKLS01000155.1"/>
</dbReference>
<feature type="transmembrane region" description="Helical" evidence="1">
    <location>
        <begin position="187"/>
        <end position="212"/>
    </location>
</feature>
<accession>A0A553ZES3</accession>
<organism evidence="2 3">
    <name type="scientific">Streptomyces benahoarensis</name>
    <dbReference type="NCBI Taxonomy" id="2595054"/>
    <lineage>
        <taxon>Bacteria</taxon>
        <taxon>Bacillati</taxon>
        <taxon>Actinomycetota</taxon>
        <taxon>Actinomycetes</taxon>
        <taxon>Kitasatosporales</taxon>
        <taxon>Streptomycetaceae</taxon>
        <taxon>Streptomyces</taxon>
    </lineage>
</organism>
<proteinExistence type="predicted"/>
<evidence type="ECO:0000313" key="2">
    <source>
        <dbReference type="EMBL" id="TSB39925.1"/>
    </source>
</evidence>
<feature type="transmembrane region" description="Helical" evidence="1">
    <location>
        <begin position="99"/>
        <end position="121"/>
    </location>
</feature>
<keyword evidence="1" id="KW-1133">Transmembrane helix</keyword>
<dbReference type="OrthoDB" id="3579673at2"/>